<sequence>MAYLSNFSEHLAKSIYEDKVLQRPEVPKRILVTGGAGFLGSHLCGLLLEAGHQVICADNFSTGLRQNVEPLKRFDNFRLIAHDIVEPIDLAIDEIYNLACPASPPHYQADPIHTTKTCVLGSLNMLELAARHGARILQASTSEIYGDPQVHPQVESYWGNVNPFGPRSCYDEGKRCAETLFFDFHRTRQVEIKVVRIFNTYGPRMRPDDGRVVSNFIVQALKGEDITIYGDGSQTRSFCFVDDLIDGFVRVMASPASLTGPINLGNPGEFTIGELAEQVVGLTGSRSRIVYRPLPVDDPRQRRPDISLAERELGWRPRIDLAAGLAQTIGHFDTLLARTDGELMEVA</sequence>
<comment type="subcellular location">
    <subcellularLocation>
        <location evidence="2">Golgi apparatus membrane</location>
        <topology evidence="2">Single-pass type II membrane protein</topology>
    </subcellularLocation>
    <subcellularLocation>
        <location evidence="12">Golgi apparatus</location>
        <location evidence="12">Golgi stack membrane</location>
    </subcellularLocation>
</comment>
<evidence type="ECO:0000313" key="15">
    <source>
        <dbReference type="Proteomes" id="UP000466694"/>
    </source>
</evidence>
<comment type="cofactor">
    <cofactor evidence="1">
        <name>NAD(+)</name>
        <dbReference type="ChEBI" id="CHEBI:57540"/>
    </cofactor>
</comment>
<evidence type="ECO:0000256" key="1">
    <source>
        <dbReference type="ARBA" id="ARBA00001911"/>
    </source>
</evidence>
<evidence type="ECO:0000256" key="2">
    <source>
        <dbReference type="ARBA" id="ARBA00004323"/>
    </source>
</evidence>
<evidence type="ECO:0000256" key="4">
    <source>
        <dbReference type="ARBA" id="ARBA00022793"/>
    </source>
</evidence>
<evidence type="ECO:0000313" key="14">
    <source>
        <dbReference type="EMBL" id="MQX07699.1"/>
    </source>
</evidence>
<keyword evidence="5" id="KW-0735">Signal-anchor</keyword>
<accession>A0A844A3J4</accession>
<dbReference type="PANTHER" id="PTHR43078:SF6">
    <property type="entry name" value="UDP-GLUCURONIC ACID DECARBOXYLASE 1"/>
    <property type="match status" value="1"/>
</dbReference>
<keyword evidence="6" id="KW-1133">Transmembrane helix</keyword>
<name>A0A844A3J4_RHIFR</name>
<evidence type="ECO:0000256" key="6">
    <source>
        <dbReference type="ARBA" id="ARBA00022989"/>
    </source>
</evidence>
<evidence type="ECO:0000256" key="9">
    <source>
        <dbReference type="ARBA" id="ARBA00023136"/>
    </source>
</evidence>
<gene>
    <name evidence="14" type="ORF">GHK48_05070</name>
</gene>
<dbReference type="FunFam" id="3.40.50.720:FF:000065">
    <property type="entry name" value="UDP-glucuronic acid decarboxylase 1"/>
    <property type="match status" value="1"/>
</dbReference>
<dbReference type="GO" id="GO:0048040">
    <property type="term" value="F:UDP-glucuronate decarboxylase activity"/>
    <property type="evidence" value="ECO:0007669"/>
    <property type="project" value="TreeGrafter"/>
</dbReference>
<feature type="domain" description="NAD-dependent epimerase/dehydratase" evidence="13">
    <location>
        <begin position="30"/>
        <end position="264"/>
    </location>
</feature>
<dbReference type="InterPro" id="IPR044516">
    <property type="entry name" value="UXS-like"/>
</dbReference>
<dbReference type="GO" id="GO:0042732">
    <property type="term" value="P:D-xylose metabolic process"/>
    <property type="evidence" value="ECO:0007669"/>
    <property type="project" value="InterPro"/>
</dbReference>
<dbReference type="GO" id="GO:0070403">
    <property type="term" value="F:NAD+ binding"/>
    <property type="evidence" value="ECO:0007669"/>
    <property type="project" value="InterPro"/>
</dbReference>
<reference evidence="14 15" key="1">
    <citation type="journal article" date="2013" name="Genome Biol.">
        <title>Comparative genomics of the core and accessory genomes of 48 Sinorhizobium strains comprising five genospecies.</title>
        <authorList>
            <person name="Sugawara M."/>
            <person name="Epstein B."/>
            <person name="Badgley B.D."/>
            <person name="Unno T."/>
            <person name="Xu L."/>
            <person name="Reese J."/>
            <person name="Gyaneshwar P."/>
            <person name="Denny R."/>
            <person name="Mudge J."/>
            <person name="Bharti A.K."/>
            <person name="Farmer A.D."/>
            <person name="May G.D."/>
            <person name="Woodward J.E."/>
            <person name="Medigue C."/>
            <person name="Vallenet D."/>
            <person name="Lajus A."/>
            <person name="Rouy Z."/>
            <person name="Martinez-Vaz B."/>
            <person name="Tiffin P."/>
            <person name="Young N.D."/>
            <person name="Sadowsky M.J."/>
        </authorList>
    </citation>
    <scope>NUCLEOTIDE SEQUENCE [LARGE SCALE GENOMIC DNA]</scope>
    <source>
        <strain evidence="14 15">USDA205</strain>
    </source>
</reference>
<keyword evidence="9" id="KW-0472">Membrane</keyword>
<dbReference type="PANTHER" id="PTHR43078">
    <property type="entry name" value="UDP-GLUCURONIC ACID DECARBOXYLASE-RELATED"/>
    <property type="match status" value="1"/>
</dbReference>
<evidence type="ECO:0000256" key="8">
    <source>
        <dbReference type="ARBA" id="ARBA00023034"/>
    </source>
</evidence>
<dbReference type="SUPFAM" id="SSF51735">
    <property type="entry name" value="NAD(P)-binding Rossmann-fold domains"/>
    <property type="match status" value="1"/>
</dbReference>
<dbReference type="RefSeq" id="WP_037428868.1">
    <property type="nucleotide sequence ID" value="NZ_BJNI01000017.1"/>
</dbReference>
<dbReference type="GO" id="GO:0005737">
    <property type="term" value="C:cytoplasm"/>
    <property type="evidence" value="ECO:0007669"/>
    <property type="project" value="TreeGrafter"/>
</dbReference>
<keyword evidence="8" id="KW-0333">Golgi apparatus</keyword>
<organism evidence="14 15">
    <name type="scientific">Rhizobium fredii</name>
    <name type="common">Sinorhizobium fredii</name>
    <dbReference type="NCBI Taxonomy" id="380"/>
    <lineage>
        <taxon>Bacteria</taxon>
        <taxon>Pseudomonadati</taxon>
        <taxon>Pseudomonadota</taxon>
        <taxon>Alphaproteobacteria</taxon>
        <taxon>Hyphomicrobiales</taxon>
        <taxon>Rhizobiaceae</taxon>
        <taxon>Sinorhizobium/Ensifer group</taxon>
        <taxon>Sinorhizobium</taxon>
    </lineage>
</organism>
<keyword evidence="7" id="KW-0520">NAD</keyword>
<evidence type="ECO:0000256" key="11">
    <source>
        <dbReference type="ARBA" id="ARBA00023239"/>
    </source>
</evidence>
<dbReference type="Pfam" id="PF01370">
    <property type="entry name" value="Epimerase"/>
    <property type="match status" value="1"/>
</dbReference>
<evidence type="ECO:0000256" key="3">
    <source>
        <dbReference type="ARBA" id="ARBA00022692"/>
    </source>
</evidence>
<keyword evidence="11" id="KW-0456">Lyase</keyword>
<dbReference type="InterPro" id="IPR001509">
    <property type="entry name" value="Epimerase_deHydtase"/>
</dbReference>
<evidence type="ECO:0000256" key="5">
    <source>
        <dbReference type="ARBA" id="ARBA00022968"/>
    </source>
</evidence>
<protein>
    <submittedName>
        <fullName evidence="14">NAD-dependent epimerase/dehydratase family protein</fullName>
    </submittedName>
</protein>
<evidence type="ECO:0000259" key="13">
    <source>
        <dbReference type="Pfam" id="PF01370"/>
    </source>
</evidence>
<proteinExistence type="predicted"/>
<dbReference type="Gene3D" id="3.40.50.720">
    <property type="entry name" value="NAD(P)-binding Rossmann-like Domain"/>
    <property type="match status" value="1"/>
</dbReference>
<evidence type="ECO:0000256" key="7">
    <source>
        <dbReference type="ARBA" id="ARBA00023027"/>
    </source>
</evidence>
<dbReference type="EMBL" id="WISZ01000058">
    <property type="protein sequence ID" value="MQX07699.1"/>
    <property type="molecule type" value="Genomic_DNA"/>
</dbReference>
<evidence type="ECO:0000256" key="12">
    <source>
        <dbReference type="ARBA" id="ARBA00037859"/>
    </source>
</evidence>
<dbReference type="UniPathway" id="UPA00796">
    <property type="reaction ID" value="UER00771"/>
</dbReference>
<dbReference type="CDD" id="cd05230">
    <property type="entry name" value="UGD_SDR_e"/>
    <property type="match status" value="1"/>
</dbReference>
<comment type="caution">
    <text evidence="14">The sequence shown here is derived from an EMBL/GenBank/DDBJ whole genome shotgun (WGS) entry which is preliminary data.</text>
</comment>
<dbReference type="GO" id="GO:0033320">
    <property type="term" value="P:UDP-D-xylose biosynthetic process"/>
    <property type="evidence" value="ECO:0007669"/>
    <property type="project" value="UniProtKB-UniPathway"/>
</dbReference>
<dbReference type="InterPro" id="IPR036291">
    <property type="entry name" value="NAD(P)-bd_dom_sf"/>
</dbReference>
<dbReference type="AlphaFoldDB" id="A0A844A3J4"/>
<dbReference type="Proteomes" id="UP000466694">
    <property type="component" value="Unassembled WGS sequence"/>
</dbReference>
<keyword evidence="10" id="KW-0325">Glycoprotein</keyword>
<evidence type="ECO:0000256" key="10">
    <source>
        <dbReference type="ARBA" id="ARBA00023180"/>
    </source>
</evidence>
<keyword evidence="4" id="KW-0210">Decarboxylase</keyword>
<keyword evidence="3" id="KW-0812">Transmembrane</keyword>